<dbReference type="EMBL" id="PQXO01000146">
    <property type="protein sequence ID" value="TGO88715.1"/>
    <property type="molecule type" value="Genomic_DNA"/>
</dbReference>
<evidence type="ECO:0000313" key="2">
    <source>
        <dbReference type="EMBL" id="TGO88715.1"/>
    </source>
</evidence>
<feature type="signal peptide" evidence="1">
    <location>
        <begin position="1"/>
        <end position="24"/>
    </location>
</feature>
<evidence type="ECO:0000313" key="3">
    <source>
        <dbReference type="Proteomes" id="UP000297280"/>
    </source>
</evidence>
<reference evidence="2 3" key="1">
    <citation type="submission" date="2017-12" db="EMBL/GenBank/DDBJ databases">
        <title>Comparative genomics of Botrytis spp.</title>
        <authorList>
            <person name="Valero-Jimenez C.A."/>
            <person name="Tapia P."/>
            <person name="Veloso J."/>
            <person name="Silva-Moreno E."/>
            <person name="Staats M."/>
            <person name="Valdes J.H."/>
            <person name="Van Kan J.A.L."/>
        </authorList>
    </citation>
    <scope>NUCLEOTIDE SEQUENCE [LARGE SCALE GENOMIC DNA]</scope>
    <source>
        <strain evidence="2 3">MUCL3349</strain>
    </source>
</reference>
<dbReference type="AlphaFoldDB" id="A0A4Z1KW16"/>
<name>A0A4Z1KW16_9HELO</name>
<evidence type="ECO:0000256" key="1">
    <source>
        <dbReference type="SAM" id="SignalP"/>
    </source>
</evidence>
<keyword evidence="1" id="KW-0732">Signal</keyword>
<accession>A0A4Z1KW16</accession>
<gene>
    <name evidence="2" type="ORF">BPOR_0146g00180</name>
</gene>
<protein>
    <submittedName>
        <fullName evidence="2">Uncharacterized protein</fullName>
    </submittedName>
</protein>
<feature type="chain" id="PRO_5021355729" evidence="1">
    <location>
        <begin position="25"/>
        <end position="152"/>
    </location>
</feature>
<comment type="caution">
    <text evidence="2">The sequence shown here is derived from an EMBL/GenBank/DDBJ whole genome shotgun (WGS) entry which is preliminary data.</text>
</comment>
<organism evidence="2 3">
    <name type="scientific">Botrytis porri</name>
    <dbReference type="NCBI Taxonomy" id="87229"/>
    <lineage>
        <taxon>Eukaryota</taxon>
        <taxon>Fungi</taxon>
        <taxon>Dikarya</taxon>
        <taxon>Ascomycota</taxon>
        <taxon>Pezizomycotina</taxon>
        <taxon>Leotiomycetes</taxon>
        <taxon>Helotiales</taxon>
        <taxon>Sclerotiniaceae</taxon>
        <taxon>Botrytis</taxon>
    </lineage>
</organism>
<sequence length="152" mass="17122">MISNMKLNRLAISLILVLSTVVSADLFGTTNQRRENLNNLIHNATDDFRLSNRDLTDVFKNTIFVNGINMEVQQRKAFVKLVSNNGESTFTPQFGLGLMERLTQELNETLFSIKNISSDDPDSEDDSLLNYIAPINLIRSNQLIPTTGAFRN</sequence>
<keyword evidence="3" id="KW-1185">Reference proteome</keyword>
<dbReference type="Proteomes" id="UP000297280">
    <property type="component" value="Unassembled WGS sequence"/>
</dbReference>
<proteinExistence type="predicted"/>